<keyword evidence="1" id="KW-0472">Membrane</keyword>
<dbReference type="Proteomes" id="UP000746584">
    <property type="component" value="Unassembled WGS sequence"/>
</dbReference>
<keyword evidence="1" id="KW-0812">Transmembrane</keyword>
<organism evidence="2 3">
    <name type="scientific">Curtobacterium luteum</name>
    <dbReference type="NCBI Taxonomy" id="33881"/>
    <lineage>
        <taxon>Bacteria</taxon>
        <taxon>Bacillati</taxon>
        <taxon>Actinomycetota</taxon>
        <taxon>Actinomycetes</taxon>
        <taxon>Micrococcales</taxon>
        <taxon>Microbacteriaceae</taxon>
        <taxon>Curtobacterium</taxon>
    </lineage>
</organism>
<reference evidence="2 3" key="1">
    <citation type="submission" date="2021-01" db="EMBL/GenBank/DDBJ databases">
        <title>Sequencing the genomes of 1000 actinobacteria strains.</title>
        <authorList>
            <person name="Klenk H.-P."/>
        </authorList>
    </citation>
    <scope>NUCLEOTIDE SEQUENCE [LARGE SCALE GENOMIC DNA]</scope>
    <source>
        <strain evidence="2 3">DSM 20542</strain>
    </source>
</reference>
<gene>
    <name evidence="2" type="ORF">JOE58_002513</name>
</gene>
<protein>
    <submittedName>
        <fullName evidence="2">Uncharacterized protein</fullName>
    </submittedName>
</protein>
<keyword evidence="3" id="KW-1185">Reference proteome</keyword>
<comment type="caution">
    <text evidence="2">The sequence shown here is derived from an EMBL/GenBank/DDBJ whole genome shotgun (WGS) entry which is preliminary data.</text>
</comment>
<proteinExistence type="predicted"/>
<name>A0ABS2RX83_9MICO</name>
<evidence type="ECO:0000313" key="2">
    <source>
        <dbReference type="EMBL" id="MBM7803262.1"/>
    </source>
</evidence>
<dbReference type="EMBL" id="JAFBCG010000001">
    <property type="protein sequence ID" value="MBM7803262.1"/>
    <property type="molecule type" value="Genomic_DNA"/>
</dbReference>
<keyword evidence="1" id="KW-1133">Transmembrane helix</keyword>
<sequence>MFAAGAEGWWWGLLILPVVVAIGFYRDRRNRRK</sequence>
<evidence type="ECO:0000313" key="3">
    <source>
        <dbReference type="Proteomes" id="UP000746584"/>
    </source>
</evidence>
<accession>A0ABS2RX83</accession>
<evidence type="ECO:0000256" key="1">
    <source>
        <dbReference type="SAM" id="Phobius"/>
    </source>
</evidence>
<feature type="transmembrane region" description="Helical" evidence="1">
    <location>
        <begin position="6"/>
        <end position="25"/>
    </location>
</feature>